<dbReference type="GO" id="GO:0006950">
    <property type="term" value="P:response to stress"/>
    <property type="evidence" value="ECO:0007669"/>
    <property type="project" value="UniProtKB-ARBA"/>
</dbReference>
<evidence type="ECO:0000313" key="3">
    <source>
        <dbReference type="Proteomes" id="UP000011912"/>
    </source>
</evidence>
<dbReference type="SMART" id="SM00731">
    <property type="entry name" value="SprT"/>
    <property type="match status" value="1"/>
</dbReference>
<dbReference type="EMBL" id="ANAG01000011">
    <property type="protein sequence ID" value="EKW99258.1"/>
    <property type="molecule type" value="Genomic_DNA"/>
</dbReference>
<feature type="domain" description="SprT-like" evidence="1">
    <location>
        <begin position="4"/>
        <end position="145"/>
    </location>
</feature>
<proteinExistence type="predicted"/>
<dbReference type="Proteomes" id="UP000011912">
    <property type="component" value="Unassembled WGS sequence"/>
</dbReference>
<gene>
    <name evidence="2" type="ORF">D271_03845</name>
</gene>
<sequence>MTDLELQNLVEEIAHTYFRQPFIHQARFNSRLRTTGGRYLLTSHDIEINPQIATDYADTILVGVIKHELCHYFLHQQGRGYQHRQRDFKTLLHQVGGLRYAPPLTGKKRRLCYECQQCHTWYWRQRRINTNRYVCSRCHGHLVFVEKY</sequence>
<protein>
    <recommendedName>
        <fullName evidence="1">SprT-like domain-containing protein</fullName>
    </recommendedName>
</protein>
<dbReference type="NCBIfam" id="NF003339">
    <property type="entry name" value="PRK04351.1"/>
    <property type="match status" value="1"/>
</dbReference>
<evidence type="ECO:0000313" key="2">
    <source>
        <dbReference type="EMBL" id="EKW99258.1"/>
    </source>
</evidence>
<dbReference type="AlphaFoldDB" id="M5J4I9"/>
<accession>M5J4I9</accession>
<dbReference type="RefSeq" id="WP_009553291.1">
    <property type="nucleotide sequence ID" value="NZ_ANAG01000011.1"/>
</dbReference>
<name>M5J4I9_9LACO</name>
<comment type="caution">
    <text evidence="2">The sequence shown here is derived from an EMBL/GenBank/DDBJ whole genome shotgun (WGS) entry which is preliminary data.</text>
</comment>
<dbReference type="PATRIC" id="fig|1227363.6.peg.751"/>
<evidence type="ECO:0000259" key="1">
    <source>
        <dbReference type="SMART" id="SM00731"/>
    </source>
</evidence>
<reference evidence="2 3" key="1">
    <citation type="journal article" date="2013" name="Genome Announc.">
        <title>Genome Sequence of Lactobacillus saerimneri 30a (Formerly Lactobacillus sp. Strain 30a), a Reference Lactic Acid Bacterium Strain Producing Biogenic Amines.</title>
        <authorList>
            <person name="Romano A."/>
            <person name="Trip H."/>
            <person name="Campbell-Sills H."/>
            <person name="Bouchez O."/>
            <person name="Sherman D."/>
            <person name="Lolkema J.S."/>
            <person name="Lucas P.M."/>
        </authorList>
    </citation>
    <scope>NUCLEOTIDE SEQUENCE [LARGE SCALE GENOMIC DNA]</scope>
    <source>
        <strain evidence="2 3">30a</strain>
    </source>
</reference>
<organism evidence="2 3">
    <name type="scientific">Ligilactobacillus saerimneri 30a</name>
    <dbReference type="NCBI Taxonomy" id="1227363"/>
    <lineage>
        <taxon>Bacteria</taxon>
        <taxon>Bacillati</taxon>
        <taxon>Bacillota</taxon>
        <taxon>Bacilli</taxon>
        <taxon>Lactobacillales</taxon>
        <taxon>Lactobacillaceae</taxon>
        <taxon>Ligilactobacillus</taxon>
    </lineage>
</organism>
<dbReference type="InterPro" id="IPR006640">
    <property type="entry name" value="SprT-like_domain"/>
</dbReference>
<keyword evidence="3" id="KW-1185">Reference proteome</keyword>
<dbReference type="STRING" id="1227363.D271_03845"/>
<dbReference type="Pfam" id="PF10263">
    <property type="entry name" value="SprT-like"/>
    <property type="match status" value="1"/>
</dbReference>